<organism evidence="1 2">
    <name type="scientific">Amycolatopsis coloradensis</name>
    <dbReference type="NCBI Taxonomy" id="76021"/>
    <lineage>
        <taxon>Bacteria</taxon>
        <taxon>Bacillati</taxon>
        <taxon>Actinomycetota</taxon>
        <taxon>Actinomycetes</taxon>
        <taxon>Pseudonocardiales</taxon>
        <taxon>Pseudonocardiaceae</taxon>
        <taxon>Amycolatopsis</taxon>
    </lineage>
</organism>
<dbReference type="Proteomes" id="UP001456344">
    <property type="component" value="Chromosome"/>
</dbReference>
<accession>A0ACD5BDL8</accession>
<sequence>MLRRLLPALAALAVVAGCGSNSPEPPKPADGGDLDACSDGVCEVGAPPGGRMTFPEETRVESLTVRSVEESTVVLVARGIGSRSGGTCTGKRCEASASGLDFTATLGPDSTVTYNDLSIDLLGVSDGAAILRIKPL</sequence>
<evidence type="ECO:0000313" key="1">
    <source>
        <dbReference type="EMBL" id="WYW17304.1"/>
    </source>
</evidence>
<name>A0ACD5BDL8_9PSEU</name>
<evidence type="ECO:0000313" key="2">
    <source>
        <dbReference type="Proteomes" id="UP001456344"/>
    </source>
</evidence>
<reference evidence="1" key="1">
    <citation type="submission" date="2023-10" db="EMBL/GenBank/DDBJ databases">
        <title>Whole genome sequencing of actinobacterial strain Amycolatopsis sp. (BCA-696) identifies the underlying plant growth-promoting genes.</title>
        <authorList>
            <person name="Gandham P."/>
            <person name="Vadla N."/>
            <person name="Saji A."/>
            <person name="Srinivas V."/>
            <person name="Ruperao P."/>
            <person name="Selvanayagam S."/>
            <person name="Saxena R.K."/>
            <person name="Rathore A."/>
            <person name="Gopalakrishnan S."/>
            <person name="Thakur V."/>
        </authorList>
    </citation>
    <scope>NUCLEOTIDE SEQUENCE</scope>
    <source>
        <strain evidence="1">BCA-696</strain>
    </source>
</reference>
<dbReference type="EMBL" id="CP150484">
    <property type="protein sequence ID" value="WYW17304.1"/>
    <property type="molecule type" value="Genomic_DNA"/>
</dbReference>
<keyword evidence="2" id="KW-1185">Reference proteome</keyword>
<proteinExistence type="predicted"/>
<protein>
    <submittedName>
        <fullName evidence="1">Uncharacterized protein</fullName>
    </submittedName>
</protein>
<gene>
    <name evidence="1" type="ORF">LCL61_17280</name>
</gene>